<organism evidence="1 2">
    <name type="scientific">Stutzerimonas stutzeri</name>
    <name type="common">Pseudomonas stutzeri</name>
    <dbReference type="NCBI Taxonomy" id="316"/>
    <lineage>
        <taxon>Bacteria</taxon>
        <taxon>Pseudomonadati</taxon>
        <taxon>Pseudomonadota</taxon>
        <taxon>Gammaproteobacteria</taxon>
        <taxon>Pseudomonadales</taxon>
        <taxon>Pseudomonadaceae</taxon>
        <taxon>Stutzerimonas</taxon>
    </lineage>
</organism>
<evidence type="ECO:0000313" key="2">
    <source>
        <dbReference type="Proteomes" id="UP000032487"/>
    </source>
</evidence>
<dbReference type="RefSeq" id="WP_045161091.1">
    <property type="nucleotide sequence ID" value="NZ_JYHV01000011.1"/>
</dbReference>
<proteinExistence type="predicted"/>
<accession>A0A0D9ARE9</accession>
<dbReference type="AlphaFoldDB" id="A0A0D9ARE9"/>
<dbReference type="PATRIC" id="fig|316.101.peg.449"/>
<dbReference type="OrthoDB" id="6998416at2"/>
<comment type="caution">
    <text evidence="1">The sequence shown here is derived from an EMBL/GenBank/DDBJ whole genome shotgun (WGS) entry which is preliminary data.</text>
</comment>
<name>A0A0D9ARE9_STUST</name>
<evidence type="ECO:0000313" key="1">
    <source>
        <dbReference type="EMBL" id="KJH83583.1"/>
    </source>
</evidence>
<protein>
    <submittedName>
        <fullName evidence="1">Uncharacterized protein</fullName>
    </submittedName>
</protein>
<gene>
    <name evidence="1" type="ORF">UF78_04325</name>
</gene>
<dbReference type="Proteomes" id="UP000032487">
    <property type="component" value="Unassembled WGS sequence"/>
</dbReference>
<reference evidence="1 2" key="1">
    <citation type="submission" date="2015-02" db="EMBL/GenBank/DDBJ databases">
        <title>Draft genome sequence of Pseudomonas stutzeri NT0128 isolated from wheat (Triticum turgidum) rhizosphere.</title>
        <authorList>
            <person name="Tovi N."/>
            <person name="Frenk S."/>
            <person name="Hadar Y."/>
            <person name="Minz D."/>
        </authorList>
    </citation>
    <scope>NUCLEOTIDE SEQUENCE [LARGE SCALE GENOMIC DNA]</scope>
    <source>
        <strain evidence="1 2">NT0128</strain>
    </source>
</reference>
<sequence>MLALGLLMALSAQADEQRIYLVATMQLDGSTLAQTIFLHEPDITELEGCLEAVREGQRSRDWQKYRHIFRSDRFKGFSGHMQYRCAFSEQRFSSWGDGPRYNRAYLISVDDKAVLSVSRIPSQAQCMAQLRALSLARQAQSLCAMSNQDLKS</sequence>
<dbReference type="EMBL" id="JYHV01000011">
    <property type="protein sequence ID" value="KJH83583.1"/>
    <property type="molecule type" value="Genomic_DNA"/>
</dbReference>